<sequence>MARRLQREDQTDPIRTDLRKCHRAGDAIMSIRSIIRATAAASALTLAGLGPLAVAIAEASAPTAPRTIAYTGAPTLVFVQARPGHTLCGDRLGHIPDARILHACHIRSMNEMRTQIAALDPALASALDASAR</sequence>
<name>A0A0D6MK18_9PROT</name>
<evidence type="ECO:0000313" key="2">
    <source>
        <dbReference type="Proteomes" id="UP000032679"/>
    </source>
</evidence>
<evidence type="ECO:0000313" key="1">
    <source>
        <dbReference type="EMBL" id="GAN53816.1"/>
    </source>
</evidence>
<dbReference type="EMBL" id="BALE01000011">
    <property type="protein sequence ID" value="GAN53816.1"/>
    <property type="molecule type" value="Genomic_DNA"/>
</dbReference>
<proteinExistence type="predicted"/>
<accession>A0A0D6MK18</accession>
<reference evidence="1 2" key="1">
    <citation type="submission" date="2012-10" db="EMBL/GenBank/DDBJ databases">
        <title>Genome sequencing of Tanticharoenia sakaeratensis NBRC 103193.</title>
        <authorList>
            <person name="Azuma Y."/>
            <person name="Hadano H."/>
            <person name="Hirakawa H."/>
            <person name="Matsushita K."/>
        </authorList>
    </citation>
    <scope>NUCLEOTIDE SEQUENCE [LARGE SCALE GENOMIC DNA]</scope>
    <source>
        <strain evidence="1 2">NBRC 103193</strain>
    </source>
</reference>
<protein>
    <submittedName>
        <fullName evidence="1">Uncharacterized protein</fullName>
    </submittedName>
</protein>
<comment type="caution">
    <text evidence="1">The sequence shown here is derived from an EMBL/GenBank/DDBJ whole genome shotgun (WGS) entry which is preliminary data.</text>
</comment>
<organism evidence="1 2">
    <name type="scientific">Tanticharoenia sakaeratensis NBRC 103193</name>
    <dbReference type="NCBI Taxonomy" id="1231623"/>
    <lineage>
        <taxon>Bacteria</taxon>
        <taxon>Pseudomonadati</taxon>
        <taxon>Pseudomonadota</taxon>
        <taxon>Alphaproteobacteria</taxon>
        <taxon>Acetobacterales</taxon>
        <taxon>Acetobacteraceae</taxon>
        <taxon>Tanticharoenia</taxon>
    </lineage>
</organism>
<dbReference type="STRING" id="1231623.Tasa_011_035"/>
<dbReference type="Proteomes" id="UP000032679">
    <property type="component" value="Unassembled WGS sequence"/>
</dbReference>
<dbReference type="AlphaFoldDB" id="A0A0D6MK18"/>
<gene>
    <name evidence="1" type="ORF">Tasa_011_035</name>
</gene>
<keyword evidence="2" id="KW-1185">Reference proteome</keyword>